<proteinExistence type="inferred from homology"/>
<dbReference type="Pfam" id="PF01096">
    <property type="entry name" value="Zn_ribbon_TFIIS"/>
    <property type="match status" value="1"/>
</dbReference>
<keyword evidence="3 8" id="KW-0479">Metal-binding</keyword>
<accession>A0A2P6RT74</accession>
<keyword evidence="5 8" id="KW-0862">Zinc</keyword>
<dbReference type="OrthoDB" id="10056816at2759"/>
<dbReference type="GO" id="GO:0003899">
    <property type="term" value="F:DNA-directed RNA polymerase activity"/>
    <property type="evidence" value="ECO:0007669"/>
    <property type="project" value="InterPro"/>
</dbReference>
<dbReference type="CDD" id="cd10507">
    <property type="entry name" value="Zn-ribbon_RPA12"/>
    <property type="match status" value="1"/>
</dbReference>
<dbReference type="Gramene" id="PRQ49634">
    <property type="protein sequence ID" value="PRQ49634"/>
    <property type="gene ID" value="RchiOBHm_Chr2g0124111"/>
</dbReference>
<dbReference type="GO" id="GO:0008270">
    <property type="term" value="F:zinc ion binding"/>
    <property type="evidence" value="ECO:0007669"/>
    <property type="project" value="UniProtKB-KW"/>
</dbReference>
<dbReference type="PANTHER" id="PTHR11239:SF14">
    <property type="entry name" value="DNA-DIRECTED RNA POLYMERASE I SUBUNIT RPA12"/>
    <property type="match status" value="1"/>
</dbReference>
<dbReference type="InterPro" id="IPR012164">
    <property type="entry name" value="Rpa12/Rpb9/Rpc10/TFS"/>
</dbReference>
<gene>
    <name evidence="11" type="ORF">RchiOBHm_Chr2g0124111</name>
</gene>
<dbReference type="PIRSF" id="PIRSF005586">
    <property type="entry name" value="RNApol_RpoM"/>
    <property type="match status" value="1"/>
</dbReference>
<feature type="binding site" evidence="8">
    <location>
        <position position="86"/>
    </location>
    <ligand>
        <name>Zn(2+)</name>
        <dbReference type="ChEBI" id="CHEBI:29105"/>
        <label>2</label>
    </ligand>
</feature>
<evidence type="ECO:0000256" key="4">
    <source>
        <dbReference type="ARBA" id="ARBA00022771"/>
    </source>
</evidence>
<comment type="caution">
    <text evidence="11">The sequence shown here is derived from an EMBL/GenBank/DDBJ whole genome shotgun (WGS) entry which is preliminary data.</text>
</comment>
<keyword evidence="7" id="KW-0804">Transcription</keyword>
<keyword evidence="6 7" id="KW-0539">Nucleus</keyword>
<dbReference type="InterPro" id="IPR034004">
    <property type="entry name" value="Zn_ribbon_RPA12_C"/>
</dbReference>
<dbReference type="GO" id="GO:0003676">
    <property type="term" value="F:nucleic acid binding"/>
    <property type="evidence" value="ECO:0007669"/>
    <property type="project" value="InterPro"/>
</dbReference>
<keyword evidence="4 9" id="KW-0863">Zinc-finger</keyword>
<evidence type="ECO:0000256" key="7">
    <source>
        <dbReference type="PIRNR" id="PIRNR005586"/>
    </source>
</evidence>
<dbReference type="PANTHER" id="PTHR11239">
    <property type="entry name" value="DNA-DIRECTED RNA POLYMERASE"/>
    <property type="match status" value="1"/>
</dbReference>
<keyword evidence="2 7" id="KW-0240">DNA-directed RNA polymerase</keyword>
<evidence type="ECO:0000256" key="5">
    <source>
        <dbReference type="ARBA" id="ARBA00022833"/>
    </source>
</evidence>
<sequence length="121" mass="13808">MSSMSESRAFLFCNSCGYMLSLTTTPYAKPGRCPYCDHPRPIEGLSKCKYSYTVSKEDIQRELGKSTIKEEKTELAKTDMKKCEKCGHNEHTYFSRQMRSADEGATTFYTCTKCNNSFSEN</sequence>
<keyword evidence="11" id="KW-0548">Nucleotidyltransferase</keyword>
<feature type="domain" description="TFIIS-type" evidence="10">
    <location>
        <begin position="79"/>
        <end position="119"/>
    </location>
</feature>
<evidence type="ECO:0000256" key="8">
    <source>
        <dbReference type="PIRSR" id="PIRSR005586-1"/>
    </source>
</evidence>
<protein>
    <recommendedName>
        <fullName evidence="7">DNA-directed RNA polymerase subunit</fullName>
    </recommendedName>
</protein>
<evidence type="ECO:0000313" key="11">
    <source>
        <dbReference type="EMBL" id="PRQ49634.1"/>
    </source>
</evidence>
<dbReference type="PROSITE" id="PS00466">
    <property type="entry name" value="ZF_TFIIS_1"/>
    <property type="match status" value="1"/>
</dbReference>
<feature type="binding site" evidence="8">
    <location>
        <position position="83"/>
    </location>
    <ligand>
        <name>Zn(2+)</name>
        <dbReference type="ChEBI" id="CHEBI:29105"/>
        <label>2</label>
    </ligand>
</feature>
<dbReference type="SUPFAM" id="SSF57783">
    <property type="entry name" value="Zinc beta-ribbon"/>
    <property type="match status" value="1"/>
</dbReference>
<dbReference type="Proteomes" id="UP000238479">
    <property type="component" value="Chromosome 2"/>
</dbReference>
<evidence type="ECO:0000256" key="9">
    <source>
        <dbReference type="PIRSR" id="PIRSR005586-2"/>
    </source>
</evidence>
<keyword evidence="12" id="KW-1185">Reference proteome</keyword>
<feature type="binding site" evidence="8">
    <location>
        <position position="111"/>
    </location>
    <ligand>
        <name>Zn(2+)</name>
        <dbReference type="ChEBI" id="CHEBI:29105"/>
        <label>2</label>
    </ligand>
</feature>
<comment type="subcellular location">
    <subcellularLocation>
        <location evidence="1">Nucleus</location>
        <location evidence="1">Nucleolus</location>
    </subcellularLocation>
</comment>
<dbReference type="PROSITE" id="PS51133">
    <property type="entry name" value="ZF_TFIIS_2"/>
    <property type="match status" value="1"/>
</dbReference>
<evidence type="ECO:0000256" key="3">
    <source>
        <dbReference type="ARBA" id="ARBA00022723"/>
    </source>
</evidence>
<feature type="binding site" evidence="8">
    <location>
        <position position="16"/>
    </location>
    <ligand>
        <name>Zn(2+)</name>
        <dbReference type="ChEBI" id="CHEBI:29105"/>
        <label>1</label>
    </ligand>
</feature>
<evidence type="ECO:0000256" key="6">
    <source>
        <dbReference type="ARBA" id="ARBA00023242"/>
    </source>
</evidence>
<dbReference type="Gene3D" id="2.20.25.10">
    <property type="match status" value="1"/>
</dbReference>
<name>A0A2P6RT74_ROSCH</name>
<reference evidence="11 12" key="1">
    <citation type="journal article" date="2018" name="Nat. Genet.">
        <title>The Rosa genome provides new insights in the design of modern roses.</title>
        <authorList>
            <person name="Bendahmane M."/>
        </authorList>
    </citation>
    <scope>NUCLEOTIDE SEQUENCE [LARGE SCALE GENOMIC DNA]</scope>
    <source>
        <strain evidence="12">cv. Old Blush</strain>
    </source>
</reference>
<feature type="binding site" evidence="8">
    <location>
        <position position="33"/>
    </location>
    <ligand>
        <name>Zn(2+)</name>
        <dbReference type="ChEBI" id="CHEBI:29105"/>
        <label>1</label>
    </ligand>
</feature>
<feature type="binding site" evidence="8">
    <location>
        <position position="114"/>
    </location>
    <ligand>
        <name>Zn(2+)</name>
        <dbReference type="ChEBI" id="CHEBI:29105"/>
        <label>2</label>
    </ligand>
</feature>
<dbReference type="SMART" id="SM00440">
    <property type="entry name" value="ZnF_C2C2"/>
    <property type="match status" value="1"/>
</dbReference>
<dbReference type="OMA" id="DHICTKC"/>
<dbReference type="AlphaFoldDB" id="A0A2P6RT74"/>
<evidence type="ECO:0000256" key="1">
    <source>
        <dbReference type="ARBA" id="ARBA00004604"/>
    </source>
</evidence>
<feature type="binding site" evidence="8">
    <location>
        <position position="36"/>
    </location>
    <ligand>
        <name>Zn(2+)</name>
        <dbReference type="ChEBI" id="CHEBI:29105"/>
        <label>1</label>
    </ligand>
</feature>
<comment type="similarity">
    <text evidence="7">Belongs to the archaeal rpoM/eukaryotic RPA12/RPB9/RPC11 RNA polymerase family.</text>
</comment>
<evidence type="ECO:0000259" key="10">
    <source>
        <dbReference type="PROSITE" id="PS51133"/>
    </source>
</evidence>
<organism evidence="11 12">
    <name type="scientific">Rosa chinensis</name>
    <name type="common">China rose</name>
    <dbReference type="NCBI Taxonomy" id="74649"/>
    <lineage>
        <taxon>Eukaryota</taxon>
        <taxon>Viridiplantae</taxon>
        <taxon>Streptophyta</taxon>
        <taxon>Embryophyta</taxon>
        <taxon>Tracheophyta</taxon>
        <taxon>Spermatophyta</taxon>
        <taxon>Magnoliopsida</taxon>
        <taxon>eudicotyledons</taxon>
        <taxon>Gunneridae</taxon>
        <taxon>Pentapetalae</taxon>
        <taxon>rosids</taxon>
        <taxon>fabids</taxon>
        <taxon>Rosales</taxon>
        <taxon>Rosaceae</taxon>
        <taxon>Rosoideae</taxon>
        <taxon>Rosoideae incertae sedis</taxon>
        <taxon>Rosa</taxon>
    </lineage>
</organism>
<comment type="function">
    <text evidence="7">DNA-dependent RNA polymerase catalyzes the transcription of DNA into RNA using the four ribonucleoside triphosphates as substrates.</text>
</comment>
<evidence type="ECO:0000256" key="2">
    <source>
        <dbReference type="ARBA" id="ARBA00022478"/>
    </source>
</evidence>
<dbReference type="EMBL" id="PDCK01000040">
    <property type="protein sequence ID" value="PRQ49634.1"/>
    <property type="molecule type" value="Genomic_DNA"/>
</dbReference>
<dbReference type="InterPro" id="IPR001222">
    <property type="entry name" value="Znf_TFIIS"/>
</dbReference>
<dbReference type="GO" id="GO:0005736">
    <property type="term" value="C:RNA polymerase I complex"/>
    <property type="evidence" value="ECO:0007669"/>
    <property type="project" value="TreeGrafter"/>
</dbReference>
<keyword evidence="11" id="KW-0808">Transferase</keyword>
<feature type="zinc finger region" description="C4-type" evidence="9">
    <location>
        <begin position="13"/>
        <end position="36"/>
    </location>
</feature>
<dbReference type="GO" id="GO:0006363">
    <property type="term" value="P:termination of RNA polymerase I transcription"/>
    <property type="evidence" value="ECO:0007669"/>
    <property type="project" value="TreeGrafter"/>
</dbReference>
<dbReference type="STRING" id="74649.A0A2P6RT74"/>
<feature type="binding site" evidence="8">
    <location>
        <position position="13"/>
    </location>
    <ligand>
        <name>Zn(2+)</name>
        <dbReference type="ChEBI" id="CHEBI:29105"/>
        <label>1</label>
    </ligand>
</feature>
<evidence type="ECO:0000313" key="12">
    <source>
        <dbReference type="Proteomes" id="UP000238479"/>
    </source>
</evidence>